<evidence type="ECO:0000259" key="4">
    <source>
        <dbReference type="Pfam" id="PF14214"/>
    </source>
</evidence>
<dbReference type="Pfam" id="PF14214">
    <property type="entry name" value="Helitron_like_N"/>
    <property type="match status" value="1"/>
</dbReference>
<dbReference type="InParanoid" id="A0A409WAR7"/>
<feature type="compositionally biased region" description="Basic and acidic residues" evidence="2">
    <location>
        <begin position="1016"/>
        <end position="1025"/>
    </location>
</feature>
<comment type="cofactor">
    <cofactor evidence="1">
        <name>Mg(2+)</name>
        <dbReference type="ChEBI" id="CHEBI:18420"/>
    </cofactor>
</comment>
<comment type="similarity">
    <text evidence="1">Belongs to the helicase family.</text>
</comment>
<keyword evidence="1" id="KW-0378">Hydrolase</keyword>
<keyword evidence="1" id="KW-0227">DNA damage</keyword>
<dbReference type="InterPro" id="IPR046700">
    <property type="entry name" value="DUF6570"/>
</dbReference>
<dbReference type="GO" id="GO:0006310">
    <property type="term" value="P:DNA recombination"/>
    <property type="evidence" value="ECO:0007669"/>
    <property type="project" value="UniProtKB-KW"/>
</dbReference>
<evidence type="ECO:0000259" key="5">
    <source>
        <dbReference type="Pfam" id="PF20209"/>
    </source>
</evidence>
<feature type="domain" description="Helitron helicase-like" evidence="4">
    <location>
        <begin position="514"/>
        <end position="734"/>
    </location>
</feature>
<keyword evidence="1" id="KW-0347">Helicase</keyword>
<keyword evidence="1" id="KW-0234">DNA repair</keyword>
<dbReference type="InterPro" id="IPR025476">
    <property type="entry name" value="Helitron_helicase-like"/>
</dbReference>
<accession>A0A409WAR7</accession>
<dbReference type="InterPro" id="IPR010285">
    <property type="entry name" value="DNA_helicase_pif1-like_DEAD"/>
</dbReference>
<evidence type="ECO:0000313" key="7">
    <source>
        <dbReference type="Proteomes" id="UP000284706"/>
    </source>
</evidence>
<evidence type="ECO:0000259" key="3">
    <source>
        <dbReference type="Pfam" id="PF05970"/>
    </source>
</evidence>
<dbReference type="EC" id="5.6.2.3" evidence="1"/>
<dbReference type="STRING" id="231916.A0A409WAR7"/>
<dbReference type="InterPro" id="IPR027417">
    <property type="entry name" value="P-loop_NTPase"/>
</dbReference>
<sequence>MYYLKKDLRQIARAHGIVLITSTTKEEMLAHLLRHRCTAKCKRTIYVFKSRTGRQERYTPGQFLSVLNKDERSKPPFREESKSVEVADIDSPFDKVTDHQDEAMDHGTQAEADDSTAEFDPLQRVDEELKLDIIREWQETLALENIQLVVCASCGIRERKTNVCIIDGKSIDLKLLRNDELPPGLHPNSYDFNVYDRAILNPKGLSDTCSVGNMTMCRPCYNAVSGGTMPKFALCNWLYYGKDALPKGIQEAFSQSSMFERMLISRARCNSVCCKFKVSDGEGTSSTLAGLRKGIKGNIMVAPLDTLRMHNVLPPRVDIKDTMTAVIVGNTMPSKETISKLGPVLVRKSRIQALLIFLLNYNPHYRPGPDLLFSQENLDAIHDRHDGPDIPKTVLVTRIDENSGTEDVNADYTPRNEDELVQCDRLDELMMENVGYTDGDQSSTAYNAMKILALERCLTGKPFVVSGTGNRLVGDFNNPSILTWLFPHLDPWGIGGFHEPRRRIKISMEDQLRHLLNSDDVSFLKDPEFAFVFYNILRKIEVSRNVMFRVLLREQRRIVNELKTIDPHELRKLSLIMEQDHTFRAVEPEQIRILKIMKSITMTTRSLPGSDGYKFNMRRQIRAIINAKGAPTLFITLNPSDVDHPIVRILGGEEISMDDLIRGNMQEFDAWRRKVYAARNPAASAKFFDLMIQTFIKVILRHGSGRRGLYGISEAYFGAVEAQGRGSLHLHLLLWLRGHPSPQALRELLASSDAYKETLTNWLESIIMNEFPIVSNRRENEPDRKVRVRCNELGEPHPGTIAGPLVGSGSCDSTENFWIQYKEHLIRLLHEYNWHVHTATCFKYLKKGEEESDKNCRMRMDGRLRSHTAFSTETGQIQLKRLHPWVSSYTDVVTFLMQCNMNIQFIGSGSEAKAFIYYVTDYVTKSSLPVHVALAALYHAAKKFGECQTGTDAEANRFYSSSLTKFVNAMMGRQEISHQQVMSYLVGGGDHYTSESFQSLFLVGFIKYISSQETKTDPDVAHDQSDDTGETGEESISLTIEKDDISVNNQVWDYLYRPDSEPYRSMCLYEFIAKTTKRKVKNKENLLNSADAFCSWKHPQRGSHKVAKRSQTVLPVILGPTLPNKNASEGAREVWSKHMLILFKPWRLLEDLKVSSLTWREQYDVAEKAGVFVKHSKIICNMQLLSECAEARFCKTGDSRMQFDQQAEGNDQSGAEAPVSKEVDVAGGPSSDTDDLQRWREQYTSDVFKSFEEDGGGVETMYTIEHHELPARLQALLGRESVNALKTCLRGRDEMSLAQGGFESSAEKFSSSIHAETVKSHGAIMARKRKRQLNLDDRGEGDEDHLQSKKRTRVNESPFVAINTLPISYANKNMEHQRIENQVITEMNLLSNKEQLAAFKTVSEHVGNRSNEQLLLLVSGVGGTGKSHVIKSIVKLFEGLGRRSSLLIGAPTGSAAVLVGGATLHSLILEHATERGRKDVSKLTAIWKGVTYLIIDEVSMLGAKFLHKLSESMRQAKGDDIVKRDKIFGGVNVIFMGDLCQLKPPRQTALYGQPSTSKKAVDKDDIKAMNGIVIWKQVNKVVELVKNCRHLGDSRFAEFLSRLRVGKCVASFGKPTETDDYRYLQSRLLSNIFQRDPSELETFRDAPFIVGSKDLRDLLNAEAISYRAAREKKEVHIYHSRDYCKRQQVQGGSAEHLWGLHSTHVRDSFGRLPLFEGMRVMITENIAFDSRVVNGSEGVVRRIIYEEDKEGKRYATAVYVYVEGIGFNIPGLEEDVVPIFPSRVSIVKSDLDVVGLEGTTFTRLQLPLIPGYAYTDFKSQGRTLLKAIVDINSARGQGVYVMMSRVTSLSGIAILRWFPPSKIYTRLPEELRTELKRLNCDF</sequence>
<organism evidence="6 7">
    <name type="scientific">Gymnopilus dilepis</name>
    <dbReference type="NCBI Taxonomy" id="231916"/>
    <lineage>
        <taxon>Eukaryota</taxon>
        <taxon>Fungi</taxon>
        <taxon>Dikarya</taxon>
        <taxon>Basidiomycota</taxon>
        <taxon>Agaricomycotina</taxon>
        <taxon>Agaricomycetes</taxon>
        <taxon>Agaricomycetidae</taxon>
        <taxon>Agaricales</taxon>
        <taxon>Agaricineae</taxon>
        <taxon>Hymenogastraceae</taxon>
        <taxon>Gymnopilus</taxon>
    </lineage>
</organism>
<dbReference type="EMBL" id="NHYE01005248">
    <property type="protein sequence ID" value="PPQ75570.1"/>
    <property type="molecule type" value="Genomic_DNA"/>
</dbReference>
<feature type="region of interest" description="Disordered" evidence="2">
    <location>
        <begin position="1016"/>
        <end position="1035"/>
    </location>
</feature>
<dbReference type="GO" id="GO:0006281">
    <property type="term" value="P:DNA repair"/>
    <property type="evidence" value="ECO:0007669"/>
    <property type="project" value="UniProtKB-KW"/>
</dbReference>
<dbReference type="PANTHER" id="PTHR47642">
    <property type="entry name" value="ATP-DEPENDENT DNA HELICASE"/>
    <property type="match status" value="1"/>
</dbReference>
<proteinExistence type="inferred from homology"/>
<evidence type="ECO:0000313" key="6">
    <source>
        <dbReference type="EMBL" id="PPQ75570.1"/>
    </source>
</evidence>
<feature type="domain" description="DUF6570" evidence="5">
    <location>
        <begin position="227"/>
        <end position="379"/>
    </location>
</feature>
<comment type="catalytic activity">
    <reaction evidence="1">
        <text>ATP + H2O = ADP + phosphate + H(+)</text>
        <dbReference type="Rhea" id="RHEA:13065"/>
        <dbReference type="ChEBI" id="CHEBI:15377"/>
        <dbReference type="ChEBI" id="CHEBI:15378"/>
        <dbReference type="ChEBI" id="CHEBI:30616"/>
        <dbReference type="ChEBI" id="CHEBI:43474"/>
        <dbReference type="ChEBI" id="CHEBI:456216"/>
        <dbReference type="EC" id="5.6.2.3"/>
    </reaction>
</comment>
<gene>
    <name evidence="6" type="ORF">CVT26_012375</name>
</gene>
<keyword evidence="7" id="KW-1185">Reference proteome</keyword>
<protein>
    <recommendedName>
        <fullName evidence="1">ATP-dependent DNA helicase</fullName>
        <ecNumber evidence="1">5.6.2.3</ecNumber>
    </recommendedName>
</protein>
<dbReference type="Pfam" id="PF05970">
    <property type="entry name" value="PIF1"/>
    <property type="match status" value="1"/>
</dbReference>
<keyword evidence="1" id="KW-0233">DNA recombination</keyword>
<dbReference type="OrthoDB" id="432234at2759"/>
<reference evidence="6 7" key="1">
    <citation type="journal article" date="2018" name="Evol. Lett.">
        <title>Horizontal gene cluster transfer increased hallucinogenic mushroom diversity.</title>
        <authorList>
            <person name="Reynolds H.T."/>
            <person name="Vijayakumar V."/>
            <person name="Gluck-Thaler E."/>
            <person name="Korotkin H.B."/>
            <person name="Matheny P.B."/>
            <person name="Slot J.C."/>
        </authorList>
    </citation>
    <scope>NUCLEOTIDE SEQUENCE [LARGE SCALE GENOMIC DNA]</scope>
    <source>
        <strain evidence="6 7">SRW20</strain>
    </source>
</reference>
<evidence type="ECO:0000256" key="2">
    <source>
        <dbReference type="SAM" id="MobiDB-lite"/>
    </source>
</evidence>
<dbReference type="GO" id="GO:0000723">
    <property type="term" value="P:telomere maintenance"/>
    <property type="evidence" value="ECO:0007669"/>
    <property type="project" value="InterPro"/>
</dbReference>
<dbReference type="SUPFAM" id="SSF52540">
    <property type="entry name" value="P-loop containing nucleoside triphosphate hydrolases"/>
    <property type="match status" value="2"/>
</dbReference>
<dbReference type="PANTHER" id="PTHR47642:SF5">
    <property type="entry name" value="ATP-DEPENDENT DNA HELICASE"/>
    <property type="match status" value="1"/>
</dbReference>
<dbReference type="GO" id="GO:0005524">
    <property type="term" value="F:ATP binding"/>
    <property type="evidence" value="ECO:0007669"/>
    <property type="project" value="UniProtKB-KW"/>
</dbReference>
<evidence type="ECO:0000256" key="1">
    <source>
        <dbReference type="RuleBase" id="RU363044"/>
    </source>
</evidence>
<dbReference type="InterPro" id="IPR051055">
    <property type="entry name" value="PIF1_helicase"/>
</dbReference>
<dbReference type="GO" id="GO:0043139">
    <property type="term" value="F:5'-3' DNA helicase activity"/>
    <property type="evidence" value="ECO:0007669"/>
    <property type="project" value="UniProtKB-EC"/>
</dbReference>
<dbReference type="Gene3D" id="3.40.50.300">
    <property type="entry name" value="P-loop containing nucleotide triphosphate hydrolases"/>
    <property type="match status" value="1"/>
</dbReference>
<comment type="caution">
    <text evidence="6">The sequence shown here is derived from an EMBL/GenBank/DDBJ whole genome shotgun (WGS) entry which is preliminary data.</text>
</comment>
<keyword evidence="1" id="KW-0547">Nucleotide-binding</keyword>
<dbReference type="GO" id="GO:0016887">
    <property type="term" value="F:ATP hydrolysis activity"/>
    <property type="evidence" value="ECO:0007669"/>
    <property type="project" value="RHEA"/>
</dbReference>
<dbReference type="Pfam" id="PF20209">
    <property type="entry name" value="DUF6570"/>
    <property type="match status" value="1"/>
</dbReference>
<feature type="domain" description="DNA helicase Pif1-like DEAD-box helicase" evidence="3">
    <location>
        <begin position="1392"/>
        <end position="1608"/>
    </location>
</feature>
<feature type="region of interest" description="Disordered" evidence="2">
    <location>
        <begin position="1329"/>
        <end position="1351"/>
    </location>
</feature>
<keyword evidence="1" id="KW-0067">ATP-binding</keyword>
<dbReference type="Proteomes" id="UP000284706">
    <property type="component" value="Unassembled WGS sequence"/>
</dbReference>
<name>A0A409WAR7_9AGAR</name>
<feature type="region of interest" description="Disordered" evidence="2">
    <location>
        <begin position="1206"/>
        <end position="1236"/>
    </location>
</feature>